<gene>
    <name evidence="2" type="ORF">N805_01095</name>
</gene>
<sequence>MPRPAQNPSEQLHSEAEMLAEEIRKLRESSPWEALIPLSIGAGFALVLLIAGMLIVRSL</sequence>
<dbReference type="EMBL" id="CP010979">
    <property type="protein sequence ID" value="AJQ45911.1"/>
    <property type="molecule type" value="Genomic_DNA"/>
</dbReference>
<protein>
    <submittedName>
        <fullName evidence="2">Uncharacterized protein</fullName>
    </submittedName>
</protein>
<name>A0AAU8RQH1_PSEPU</name>
<feature type="transmembrane region" description="Helical" evidence="1">
    <location>
        <begin position="34"/>
        <end position="56"/>
    </location>
</feature>
<evidence type="ECO:0000313" key="2">
    <source>
        <dbReference type="EMBL" id="AJQ45911.1"/>
    </source>
</evidence>
<keyword evidence="1" id="KW-0812">Transmembrane</keyword>
<dbReference type="AlphaFoldDB" id="A0AAU8RQH1"/>
<keyword evidence="1" id="KW-1133">Transmembrane helix</keyword>
<evidence type="ECO:0000313" key="3">
    <source>
        <dbReference type="Proteomes" id="UP000033260"/>
    </source>
</evidence>
<accession>A0AAU8RQH1</accession>
<proteinExistence type="predicted"/>
<organism evidence="2 3">
    <name type="scientific">Pseudomonas putida S13.1.2</name>
    <dbReference type="NCBI Taxonomy" id="1384061"/>
    <lineage>
        <taxon>Bacteria</taxon>
        <taxon>Pseudomonadati</taxon>
        <taxon>Pseudomonadota</taxon>
        <taxon>Gammaproteobacteria</taxon>
        <taxon>Pseudomonadales</taxon>
        <taxon>Pseudomonadaceae</taxon>
        <taxon>Pseudomonas</taxon>
    </lineage>
</organism>
<keyword evidence="1" id="KW-0472">Membrane</keyword>
<dbReference type="Proteomes" id="UP000033260">
    <property type="component" value="Chromosome"/>
</dbReference>
<evidence type="ECO:0000256" key="1">
    <source>
        <dbReference type="SAM" id="Phobius"/>
    </source>
</evidence>
<reference evidence="2 3" key="1">
    <citation type="submission" date="2015-02" db="EMBL/GenBank/DDBJ databases">
        <title>Complete Genome Sequencing of Pseudomonas putida S13.1.2.</title>
        <authorList>
            <person name="Chong T.M."/>
            <person name="Chan K.G."/>
            <person name="Dessaux Y."/>
        </authorList>
    </citation>
    <scope>NUCLEOTIDE SEQUENCE [LARGE SCALE GENOMIC DNA]</scope>
    <source>
        <strain evidence="2 3">S13.1.2</strain>
    </source>
</reference>